<name>A0AAD6TYH7_9AGAR</name>
<comment type="caution">
    <text evidence="1">The sequence shown here is derived from an EMBL/GenBank/DDBJ whole genome shotgun (WGS) entry which is preliminary data.</text>
</comment>
<evidence type="ECO:0000313" key="1">
    <source>
        <dbReference type="EMBL" id="KAJ7084054.1"/>
    </source>
</evidence>
<dbReference type="Proteomes" id="UP001222325">
    <property type="component" value="Unassembled WGS sequence"/>
</dbReference>
<dbReference type="InterPro" id="IPR032675">
    <property type="entry name" value="LRR_dom_sf"/>
</dbReference>
<protein>
    <submittedName>
        <fullName evidence="1">Uncharacterized protein</fullName>
    </submittedName>
</protein>
<dbReference type="Gene3D" id="3.80.10.10">
    <property type="entry name" value="Ribonuclease Inhibitor"/>
    <property type="match status" value="1"/>
</dbReference>
<evidence type="ECO:0000313" key="2">
    <source>
        <dbReference type="Proteomes" id="UP001222325"/>
    </source>
</evidence>
<dbReference type="AlphaFoldDB" id="A0AAD6TYH7"/>
<keyword evidence="2" id="KW-1185">Reference proteome</keyword>
<dbReference type="SUPFAM" id="SSF52047">
    <property type="entry name" value="RNI-like"/>
    <property type="match status" value="1"/>
</dbReference>
<proteinExistence type="predicted"/>
<dbReference type="EMBL" id="JARJCN010000039">
    <property type="protein sequence ID" value="KAJ7084054.1"/>
    <property type="molecule type" value="Genomic_DNA"/>
</dbReference>
<organism evidence="1 2">
    <name type="scientific">Mycena belliarum</name>
    <dbReference type="NCBI Taxonomy" id="1033014"/>
    <lineage>
        <taxon>Eukaryota</taxon>
        <taxon>Fungi</taxon>
        <taxon>Dikarya</taxon>
        <taxon>Basidiomycota</taxon>
        <taxon>Agaricomycotina</taxon>
        <taxon>Agaricomycetes</taxon>
        <taxon>Agaricomycetidae</taxon>
        <taxon>Agaricales</taxon>
        <taxon>Marasmiineae</taxon>
        <taxon>Mycenaceae</taxon>
        <taxon>Mycena</taxon>
    </lineage>
</organism>
<sequence length="327" mass="36230">MAWHLSRRGIPPALGPCMPFLERDSHVYAKTMDIILFSPSRYRTSSAMVDRWIKASGTGPLSRWRVFEIELCDTSLLAHAGNSFPSLETLVFSKGARLWWSSQLSSLKVADCDPDILPLAHPKLRVFDLTIPYPTCLSFRSFVFPNLERLSLNGLDLVNTKHFANTEHLLASFASSGRALRSLALREICNESGDAVFLLAALPLLPRLRALAILPSGSDACYDPSSFFHLSAEFLTALGAATLLPDLQHLALHSCVGFSDIALVDMICARWGATPRLRTVDVVLNHALDPTQLARLSACRDARLDFRHWEVLERGPRVQRDLVSVAA</sequence>
<reference evidence="1" key="1">
    <citation type="submission" date="2023-03" db="EMBL/GenBank/DDBJ databases">
        <title>Massive genome expansion in bonnet fungi (Mycena s.s.) driven by repeated elements and novel gene families across ecological guilds.</title>
        <authorList>
            <consortium name="Lawrence Berkeley National Laboratory"/>
            <person name="Harder C.B."/>
            <person name="Miyauchi S."/>
            <person name="Viragh M."/>
            <person name="Kuo A."/>
            <person name="Thoen E."/>
            <person name="Andreopoulos B."/>
            <person name="Lu D."/>
            <person name="Skrede I."/>
            <person name="Drula E."/>
            <person name="Henrissat B."/>
            <person name="Morin E."/>
            <person name="Kohler A."/>
            <person name="Barry K."/>
            <person name="LaButti K."/>
            <person name="Morin E."/>
            <person name="Salamov A."/>
            <person name="Lipzen A."/>
            <person name="Mereny Z."/>
            <person name="Hegedus B."/>
            <person name="Baldrian P."/>
            <person name="Stursova M."/>
            <person name="Weitz H."/>
            <person name="Taylor A."/>
            <person name="Grigoriev I.V."/>
            <person name="Nagy L.G."/>
            <person name="Martin F."/>
            <person name="Kauserud H."/>
        </authorList>
    </citation>
    <scope>NUCLEOTIDE SEQUENCE</scope>
    <source>
        <strain evidence="1">CBHHK173m</strain>
    </source>
</reference>
<gene>
    <name evidence="1" type="ORF">B0H15DRAFT_1023991</name>
</gene>
<accession>A0AAD6TYH7</accession>